<dbReference type="Proteomes" id="UP001642483">
    <property type="component" value="Unassembled WGS sequence"/>
</dbReference>
<keyword evidence="2" id="KW-1133">Transmembrane helix</keyword>
<name>A0ABP0GA59_CLALP</name>
<protein>
    <submittedName>
        <fullName evidence="3">Uncharacterized protein</fullName>
    </submittedName>
</protein>
<evidence type="ECO:0000256" key="1">
    <source>
        <dbReference type="SAM" id="MobiDB-lite"/>
    </source>
</evidence>
<evidence type="ECO:0000313" key="3">
    <source>
        <dbReference type="EMBL" id="CAK8688688.1"/>
    </source>
</evidence>
<feature type="transmembrane region" description="Helical" evidence="2">
    <location>
        <begin position="287"/>
        <end position="305"/>
    </location>
</feature>
<feature type="transmembrane region" description="Helical" evidence="2">
    <location>
        <begin position="125"/>
        <end position="141"/>
    </location>
</feature>
<feature type="transmembrane region" description="Helical" evidence="2">
    <location>
        <begin position="162"/>
        <end position="184"/>
    </location>
</feature>
<keyword evidence="2" id="KW-0472">Membrane</keyword>
<proteinExistence type="predicted"/>
<sequence>METSTAQQNQTLTPSMSTSEPDDDIIEVSQYVGALVVTCWLVAVGIYLVVCLLFYEVQVGAEIREIRQLNKQRHNVTQERVADWMSWLCLIASILALVRFGLELVEIVLGQSSSTICDPIRKCKAVLQWTVITCLHVVLWLRQRVFYKTPALFHLSNAVIRLISKTVVLIMAVANVFSMLLYVATREYQNSGRGCQLSWTSIWTKLPCIVQFIFTTLFQVILLGLLVYPLYKHWMATKRVVSNSLNKEVELIKRVTIATLVTMVLDIAAGLLVLHTFDQAYEILYDLVYDIDLLINLLAVICTLADRRTRMAPFLVRQSKIVETTRRKYDNSQRSRVMSLSNDVWSPSRN</sequence>
<feature type="transmembrane region" description="Helical" evidence="2">
    <location>
        <begin position="81"/>
        <end position="105"/>
    </location>
</feature>
<keyword evidence="4" id="KW-1185">Reference proteome</keyword>
<reference evidence="3 4" key="1">
    <citation type="submission" date="2024-02" db="EMBL/GenBank/DDBJ databases">
        <authorList>
            <person name="Daric V."/>
            <person name="Darras S."/>
        </authorList>
    </citation>
    <scope>NUCLEOTIDE SEQUENCE [LARGE SCALE GENOMIC DNA]</scope>
</reference>
<evidence type="ECO:0000256" key="2">
    <source>
        <dbReference type="SAM" id="Phobius"/>
    </source>
</evidence>
<feature type="transmembrane region" description="Helical" evidence="2">
    <location>
        <begin position="31"/>
        <end position="55"/>
    </location>
</feature>
<comment type="caution">
    <text evidence="3">The sequence shown here is derived from an EMBL/GenBank/DDBJ whole genome shotgun (WGS) entry which is preliminary data.</text>
</comment>
<feature type="transmembrane region" description="Helical" evidence="2">
    <location>
        <begin position="251"/>
        <end position="275"/>
    </location>
</feature>
<accession>A0ABP0GA59</accession>
<gene>
    <name evidence="3" type="ORF">CVLEPA_LOCUS20675</name>
</gene>
<feature type="transmembrane region" description="Helical" evidence="2">
    <location>
        <begin position="209"/>
        <end position="231"/>
    </location>
</feature>
<feature type="region of interest" description="Disordered" evidence="1">
    <location>
        <begin position="1"/>
        <end position="21"/>
    </location>
</feature>
<keyword evidence="2" id="KW-0812">Transmembrane</keyword>
<evidence type="ECO:0000313" key="4">
    <source>
        <dbReference type="Proteomes" id="UP001642483"/>
    </source>
</evidence>
<feature type="compositionally biased region" description="Polar residues" evidence="1">
    <location>
        <begin position="1"/>
        <end position="19"/>
    </location>
</feature>
<organism evidence="3 4">
    <name type="scientific">Clavelina lepadiformis</name>
    <name type="common">Light-bulb sea squirt</name>
    <name type="synonym">Ascidia lepadiformis</name>
    <dbReference type="NCBI Taxonomy" id="159417"/>
    <lineage>
        <taxon>Eukaryota</taxon>
        <taxon>Metazoa</taxon>
        <taxon>Chordata</taxon>
        <taxon>Tunicata</taxon>
        <taxon>Ascidiacea</taxon>
        <taxon>Aplousobranchia</taxon>
        <taxon>Clavelinidae</taxon>
        <taxon>Clavelina</taxon>
    </lineage>
</organism>
<dbReference type="EMBL" id="CAWYQH010000108">
    <property type="protein sequence ID" value="CAK8688688.1"/>
    <property type="molecule type" value="Genomic_DNA"/>
</dbReference>